<dbReference type="Pfam" id="PF01594">
    <property type="entry name" value="AI-2E_transport"/>
    <property type="match status" value="1"/>
</dbReference>
<feature type="transmembrane region" description="Helical" evidence="7">
    <location>
        <begin position="437"/>
        <end position="463"/>
    </location>
</feature>
<dbReference type="AlphaFoldDB" id="A0A8J6CB67"/>
<keyword evidence="4 7" id="KW-1133">Transmembrane helix</keyword>
<keyword evidence="5 7" id="KW-0472">Membrane</keyword>
<evidence type="ECO:0000313" key="9">
    <source>
        <dbReference type="Proteomes" id="UP000751190"/>
    </source>
</evidence>
<dbReference type="OrthoDB" id="432841at2759"/>
<comment type="subcellular location">
    <subcellularLocation>
        <location evidence="1">Membrane</location>
        <topology evidence="1">Multi-pass membrane protein</topology>
    </subcellularLocation>
</comment>
<evidence type="ECO:0000256" key="7">
    <source>
        <dbReference type="SAM" id="Phobius"/>
    </source>
</evidence>
<feature type="transmembrane region" description="Helical" evidence="7">
    <location>
        <begin position="202"/>
        <end position="220"/>
    </location>
</feature>
<comment type="caution">
    <text evidence="8">The sequence shown here is derived from an EMBL/GenBank/DDBJ whole genome shotgun (WGS) entry which is preliminary data.</text>
</comment>
<feature type="transmembrane region" description="Helical" evidence="7">
    <location>
        <begin position="141"/>
        <end position="162"/>
    </location>
</feature>
<feature type="compositionally biased region" description="Basic and acidic residues" evidence="6">
    <location>
        <begin position="536"/>
        <end position="558"/>
    </location>
</feature>
<gene>
    <name evidence="8" type="ORF">KFE25_010179</name>
</gene>
<feature type="transmembrane region" description="Helical" evidence="7">
    <location>
        <begin position="338"/>
        <end position="360"/>
    </location>
</feature>
<dbReference type="Proteomes" id="UP000751190">
    <property type="component" value="Unassembled WGS sequence"/>
</dbReference>
<sequence>MAASRGGSSFFAPRQQEDGPSRSTAAPGESFFDLPTNDGATRVNLSAVRQDARPAGKENLERRWTGGSDFSEASELSPRGQPVPHATSAREMREWHFVQQYYEDRIRTLSQFPVALVALGLIMIYFSGILCSLAISGLLWLIFSPLIEILSEPFFYPVHYLLRLNGWRMLRRGEVRVEPNVSRCPSLLCALDVVARIRVPRLLCVLLVLLFVGFCFWLLIAKTFASVVGVVRNSDSLLDLLSAKADDMRVLLDESMLADTVDWDAVIEQMVSHAREVTTEEAIEDGIWWVIRIVRVSLANFSVVFLLFMFLTLAGEARYPSTRRKRPKSAQVVVIEKYLYAQTFLSLLTAAVNGTIYGSLHVPASFLFALTTFWLNFIPVVGSIIAVILPMPLALIVLDMRTCAAAFVLPCVVQLVIGNTLYPILMGKTMLLHPVTILVGMSMFGTLLSIPGMILSVPILGVLKSFLQATDHPYAQVCSCVLEGSIGKAIRSWETARHRLIASASALSPNPHHATHAAPEPARLPSDELGGPAHTPHAERRRAGLDHSADREGYSQMR</sequence>
<feature type="transmembrane region" description="Helical" evidence="7">
    <location>
        <begin position="114"/>
        <end position="135"/>
    </location>
</feature>
<protein>
    <recommendedName>
        <fullName evidence="10">AI-2E family transporter</fullName>
    </recommendedName>
</protein>
<feature type="transmembrane region" description="Helical" evidence="7">
    <location>
        <begin position="403"/>
        <end position="425"/>
    </location>
</feature>
<feature type="transmembrane region" description="Helical" evidence="7">
    <location>
        <begin position="298"/>
        <end position="317"/>
    </location>
</feature>
<keyword evidence="9" id="KW-1185">Reference proteome</keyword>
<evidence type="ECO:0000256" key="3">
    <source>
        <dbReference type="ARBA" id="ARBA00022692"/>
    </source>
</evidence>
<dbReference type="EMBL" id="JAGTXO010000012">
    <property type="protein sequence ID" value="KAG8464811.1"/>
    <property type="molecule type" value="Genomic_DNA"/>
</dbReference>
<evidence type="ECO:0008006" key="10">
    <source>
        <dbReference type="Google" id="ProtNLM"/>
    </source>
</evidence>
<feature type="region of interest" description="Disordered" evidence="6">
    <location>
        <begin position="1"/>
        <end position="85"/>
    </location>
</feature>
<proteinExistence type="inferred from homology"/>
<dbReference type="OMA" id="WYSVWGA"/>
<dbReference type="GO" id="GO:0016020">
    <property type="term" value="C:membrane"/>
    <property type="evidence" value="ECO:0007669"/>
    <property type="project" value="UniProtKB-SubCell"/>
</dbReference>
<evidence type="ECO:0000256" key="6">
    <source>
        <dbReference type="SAM" id="MobiDB-lite"/>
    </source>
</evidence>
<evidence type="ECO:0000256" key="5">
    <source>
        <dbReference type="ARBA" id="ARBA00023136"/>
    </source>
</evidence>
<dbReference type="InterPro" id="IPR002549">
    <property type="entry name" value="AI-2E-like"/>
</dbReference>
<feature type="region of interest" description="Disordered" evidence="6">
    <location>
        <begin position="508"/>
        <end position="558"/>
    </location>
</feature>
<feature type="transmembrane region" description="Helical" evidence="7">
    <location>
        <begin position="366"/>
        <end position="391"/>
    </location>
</feature>
<organism evidence="8 9">
    <name type="scientific">Diacronema lutheri</name>
    <name type="common">Unicellular marine alga</name>
    <name type="synonym">Monochrysis lutheri</name>
    <dbReference type="NCBI Taxonomy" id="2081491"/>
    <lineage>
        <taxon>Eukaryota</taxon>
        <taxon>Haptista</taxon>
        <taxon>Haptophyta</taxon>
        <taxon>Pavlovophyceae</taxon>
        <taxon>Pavlovales</taxon>
        <taxon>Pavlovaceae</taxon>
        <taxon>Diacronema</taxon>
    </lineage>
</organism>
<reference evidence="8" key="1">
    <citation type="submission" date="2021-05" db="EMBL/GenBank/DDBJ databases">
        <title>The genome of the haptophyte Pavlova lutheri (Diacronema luteri, Pavlovales) - a model for lipid biosynthesis in eukaryotic algae.</title>
        <authorList>
            <person name="Hulatt C.J."/>
            <person name="Posewitz M.C."/>
        </authorList>
    </citation>
    <scope>NUCLEOTIDE SEQUENCE</scope>
    <source>
        <strain evidence="8">NIVA-4/92</strain>
    </source>
</reference>
<evidence type="ECO:0000256" key="2">
    <source>
        <dbReference type="ARBA" id="ARBA00009773"/>
    </source>
</evidence>
<evidence type="ECO:0000256" key="1">
    <source>
        <dbReference type="ARBA" id="ARBA00004141"/>
    </source>
</evidence>
<feature type="compositionally biased region" description="Low complexity" evidence="6">
    <location>
        <begin position="509"/>
        <end position="521"/>
    </location>
</feature>
<evidence type="ECO:0000313" key="8">
    <source>
        <dbReference type="EMBL" id="KAG8464811.1"/>
    </source>
</evidence>
<comment type="similarity">
    <text evidence="2">Belongs to the autoinducer-2 exporter (AI-2E) (TC 2.A.86) family.</text>
</comment>
<evidence type="ECO:0000256" key="4">
    <source>
        <dbReference type="ARBA" id="ARBA00022989"/>
    </source>
</evidence>
<name>A0A8J6CB67_DIALT</name>
<feature type="compositionally biased region" description="Basic and acidic residues" evidence="6">
    <location>
        <begin position="50"/>
        <end position="64"/>
    </location>
</feature>
<keyword evidence="3 7" id="KW-0812">Transmembrane</keyword>
<accession>A0A8J6CB67</accession>